<dbReference type="RefSeq" id="WP_114206356.1">
    <property type="nucleotide sequence ID" value="NZ_CP030840.1"/>
</dbReference>
<evidence type="ECO:0000313" key="3">
    <source>
        <dbReference type="Proteomes" id="UP000253606"/>
    </source>
</evidence>
<dbReference type="OrthoDB" id="32974at2"/>
<proteinExistence type="predicted"/>
<evidence type="ECO:0000313" key="2">
    <source>
        <dbReference type="EMBL" id="AXC10791.1"/>
    </source>
</evidence>
<dbReference type="Pfam" id="PF01850">
    <property type="entry name" value="PIN"/>
    <property type="match status" value="1"/>
</dbReference>
<feature type="domain" description="PIN" evidence="1">
    <location>
        <begin position="4"/>
        <end position="80"/>
    </location>
</feature>
<gene>
    <name evidence="2" type="ORF">ACPOL_1445</name>
</gene>
<dbReference type="Proteomes" id="UP000253606">
    <property type="component" value="Chromosome"/>
</dbReference>
<dbReference type="InterPro" id="IPR029060">
    <property type="entry name" value="PIN-like_dom_sf"/>
</dbReference>
<accession>A0A2Z5FVA6</accession>
<dbReference type="KEGG" id="abas:ACPOL_1445"/>
<dbReference type="AlphaFoldDB" id="A0A2Z5FVA6"/>
<evidence type="ECO:0000259" key="1">
    <source>
        <dbReference type="Pfam" id="PF01850"/>
    </source>
</evidence>
<dbReference type="Gene3D" id="3.40.50.1010">
    <property type="entry name" value="5'-nuclease"/>
    <property type="match status" value="1"/>
</dbReference>
<name>A0A2Z5FVA6_9BACT</name>
<protein>
    <recommendedName>
        <fullName evidence="1">PIN domain-containing protein</fullName>
    </recommendedName>
</protein>
<organism evidence="2 3">
    <name type="scientific">Acidisarcina polymorpha</name>
    <dbReference type="NCBI Taxonomy" id="2211140"/>
    <lineage>
        <taxon>Bacteria</taxon>
        <taxon>Pseudomonadati</taxon>
        <taxon>Acidobacteriota</taxon>
        <taxon>Terriglobia</taxon>
        <taxon>Terriglobales</taxon>
        <taxon>Acidobacteriaceae</taxon>
        <taxon>Acidisarcina</taxon>
    </lineage>
</organism>
<sequence length="90" mass="10030">MIGFDTNVLVRYLAHDDPVQSRKATEVIEGRLTGEAPGFVSLVTLVETVWVLGRVYDLSGKERAAVVERLLQADTLVVQNEQEVFTARSR</sequence>
<dbReference type="InterPro" id="IPR002716">
    <property type="entry name" value="PIN_dom"/>
</dbReference>
<reference evidence="2 3" key="1">
    <citation type="journal article" date="2018" name="Front. Microbiol.">
        <title>Hydrolytic Capabilities as a Key to Environmental Success: Chitinolytic and Cellulolytic Acidobacteria From Acidic Sub-arctic Soils and Boreal Peatlands.</title>
        <authorList>
            <person name="Belova S.E."/>
            <person name="Ravin N.V."/>
            <person name="Pankratov T.A."/>
            <person name="Rakitin A.L."/>
            <person name="Ivanova A.A."/>
            <person name="Beletsky A.V."/>
            <person name="Mardanov A.V."/>
            <person name="Sinninghe Damste J.S."/>
            <person name="Dedysh S.N."/>
        </authorList>
    </citation>
    <scope>NUCLEOTIDE SEQUENCE [LARGE SCALE GENOMIC DNA]</scope>
    <source>
        <strain evidence="2 3">SBC82</strain>
    </source>
</reference>
<keyword evidence="3" id="KW-1185">Reference proteome</keyword>
<dbReference type="EMBL" id="CP030840">
    <property type="protein sequence ID" value="AXC10791.1"/>
    <property type="molecule type" value="Genomic_DNA"/>
</dbReference>
<dbReference type="SUPFAM" id="SSF88723">
    <property type="entry name" value="PIN domain-like"/>
    <property type="match status" value="1"/>
</dbReference>